<dbReference type="Pfam" id="PF14833">
    <property type="entry name" value="NAD_binding_11"/>
    <property type="match status" value="1"/>
</dbReference>
<dbReference type="SUPFAM" id="SSF48179">
    <property type="entry name" value="6-phosphogluconate dehydrogenase C-terminal domain-like"/>
    <property type="match status" value="1"/>
</dbReference>
<dbReference type="InterPro" id="IPR029154">
    <property type="entry name" value="HIBADH-like_NADP-bd"/>
</dbReference>
<feature type="domain" description="3-hydroxyisobutyrate dehydrogenase-like NAD-binding" evidence="5">
    <location>
        <begin position="188"/>
        <end position="305"/>
    </location>
</feature>
<evidence type="ECO:0000256" key="1">
    <source>
        <dbReference type="ARBA" id="ARBA00009080"/>
    </source>
</evidence>
<dbReference type="InterPro" id="IPR006115">
    <property type="entry name" value="6PGDH_NADP-bd"/>
</dbReference>
<dbReference type="PROSITE" id="PS00895">
    <property type="entry name" value="3_HYDROXYISOBUT_DH"/>
    <property type="match status" value="1"/>
</dbReference>
<comment type="similarity">
    <text evidence="1">Belongs to the HIBADH-related family.</text>
</comment>
<evidence type="ECO:0000259" key="5">
    <source>
        <dbReference type="Pfam" id="PF14833"/>
    </source>
</evidence>
<dbReference type="PANTHER" id="PTHR43060">
    <property type="entry name" value="3-HYDROXYISOBUTYRATE DEHYDROGENASE-LIKE 1, MITOCHONDRIAL-RELATED"/>
    <property type="match status" value="1"/>
</dbReference>
<keyword evidence="3" id="KW-0520">NAD</keyword>
<organism evidence="6 7">
    <name type="scientific">Pseudonocardia yunnanensis</name>
    <dbReference type="NCBI Taxonomy" id="58107"/>
    <lineage>
        <taxon>Bacteria</taxon>
        <taxon>Bacillati</taxon>
        <taxon>Actinomycetota</taxon>
        <taxon>Actinomycetes</taxon>
        <taxon>Pseudonocardiales</taxon>
        <taxon>Pseudonocardiaceae</taxon>
        <taxon>Pseudonocardia</taxon>
    </lineage>
</organism>
<comment type="caution">
    <text evidence="6">The sequence shown here is derived from an EMBL/GenBank/DDBJ whole genome shotgun (WGS) entry which is preliminary data.</text>
</comment>
<dbReference type="GO" id="GO:0008679">
    <property type="term" value="F:2-hydroxy-3-oxopropionate reductase activity"/>
    <property type="evidence" value="ECO:0007669"/>
    <property type="project" value="UniProtKB-EC"/>
</dbReference>
<dbReference type="InterPro" id="IPR013328">
    <property type="entry name" value="6PGD_dom2"/>
</dbReference>
<dbReference type="InterPro" id="IPR015815">
    <property type="entry name" value="HIBADH-related"/>
</dbReference>
<evidence type="ECO:0000313" key="6">
    <source>
        <dbReference type="EMBL" id="MFD1522196.1"/>
    </source>
</evidence>
<dbReference type="Gene3D" id="1.10.1040.10">
    <property type="entry name" value="N-(1-d-carboxylethyl)-l-norvaline Dehydrogenase, domain 2"/>
    <property type="match status" value="1"/>
</dbReference>
<dbReference type="NCBIfam" id="TIGR01505">
    <property type="entry name" value="tartro_sem_red"/>
    <property type="match status" value="1"/>
</dbReference>
<dbReference type="RefSeq" id="WP_344730170.1">
    <property type="nucleotide sequence ID" value="NZ_BAAAUS010000064.1"/>
</dbReference>
<accession>A0ABW4F3E7</accession>
<dbReference type="SUPFAM" id="SSF51735">
    <property type="entry name" value="NAD(P)-binding Rossmann-fold domains"/>
    <property type="match status" value="1"/>
</dbReference>
<protein>
    <submittedName>
        <fullName evidence="6">2-hydroxy-3-oxopropionate reductase</fullName>
        <ecNumber evidence="6">1.1.1.60</ecNumber>
    </submittedName>
</protein>
<dbReference type="PANTHER" id="PTHR43060:SF15">
    <property type="entry name" value="3-HYDROXYISOBUTYRATE DEHYDROGENASE-LIKE 1, MITOCHONDRIAL-RELATED"/>
    <property type="match status" value="1"/>
</dbReference>
<dbReference type="EC" id="1.1.1.60" evidence="6"/>
<dbReference type="PIRSF" id="PIRSF000103">
    <property type="entry name" value="HIBADH"/>
    <property type="match status" value="1"/>
</dbReference>
<name>A0ABW4F3E7_9PSEU</name>
<keyword evidence="2 6" id="KW-0560">Oxidoreductase</keyword>
<feature type="domain" description="6-phosphogluconate dehydrogenase NADP-binding" evidence="4">
    <location>
        <begin position="25"/>
        <end position="184"/>
    </location>
</feature>
<dbReference type="EMBL" id="JBHUCO010000044">
    <property type="protein sequence ID" value="MFD1522196.1"/>
    <property type="molecule type" value="Genomic_DNA"/>
</dbReference>
<dbReference type="InterPro" id="IPR008927">
    <property type="entry name" value="6-PGluconate_DH-like_C_sf"/>
</dbReference>
<dbReference type="Pfam" id="PF03446">
    <property type="entry name" value="NAD_binding_2"/>
    <property type="match status" value="1"/>
</dbReference>
<evidence type="ECO:0000313" key="7">
    <source>
        <dbReference type="Proteomes" id="UP001597114"/>
    </source>
</evidence>
<keyword evidence="7" id="KW-1185">Reference proteome</keyword>
<evidence type="ECO:0000259" key="4">
    <source>
        <dbReference type="Pfam" id="PF03446"/>
    </source>
</evidence>
<sequence>METAPAWSRGRAQGERAMTTPQQTTIAFIGLGIMGAPMAGHLIDAGYDVVGYNRSSPAVDRLVERGGRAAQSVAEAVRDADVVITMVPDSPDVEEIALSDEGIYASAKPGTLHIDCSTIRPDVARRVAAAGAERDIRVVDAPVSGGEAGAKEGSLSIMVGGAAEDVEAARPYLDVVGATVVHVGPAAAGQTVKAANQLIVAGNIQLLAEALVFLEAHGVDTESATAVLGGGLAGSAVLNRKAAGMRAREFAPGFRIDLHHKDLGIVTAAAREAGVAIPLGAHVAQLVGALRAQGHGGLDHSALLLLVEQLSGRDQRG</sequence>
<dbReference type="InterPro" id="IPR006398">
    <property type="entry name" value="Tartro_sem_red"/>
</dbReference>
<dbReference type="InterPro" id="IPR036291">
    <property type="entry name" value="NAD(P)-bd_dom_sf"/>
</dbReference>
<dbReference type="Gene3D" id="3.40.50.720">
    <property type="entry name" value="NAD(P)-binding Rossmann-like Domain"/>
    <property type="match status" value="1"/>
</dbReference>
<evidence type="ECO:0000256" key="2">
    <source>
        <dbReference type="ARBA" id="ARBA00023002"/>
    </source>
</evidence>
<gene>
    <name evidence="6" type="ORF">ACFSJD_32185</name>
</gene>
<dbReference type="InterPro" id="IPR002204">
    <property type="entry name" value="3-OH-isobutyrate_DH-rel_CS"/>
</dbReference>
<reference evidence="7" key="1">
    <citation type="journal article" date="2019" name="Int. J. Syst. Evol. Microbiol.">
        <title>The Global Catalogue of Microorganisms (GCM) 10K type strain sequencing project: providing services to taxonomists for standard genome sequencing and annotation.</title>
        <authorList>
            <consortium name="The Broad Institute Genomics Platform"/>
            <consortium name="The Broad Institute Genome Sequencing Center for Infectious Disease"/>
            <person name="Wu L."/>
            <person name="Ma J."/>
        </authorList>
    </citation>
    <scope>NUCLEOTIDE SEQUENCE [LARGE SCALE GENOMIC DNA]</scope>
    <source>
        <strain evidence="7">CCM 7043</strain>
    </source>
</reference>
<proteinExistence type="inferred from homology"/>
<evidence type="ECO:0000256" key="3">
    <source>
        <dbReference type="ARBA" id="ARBA00023027"/>
    </source>
</evidence>
<dbReference type="Proteomes" id="UP001597114">
    <property type="component" value="Unassembled WGS sequence"/>
</dbReference>